<dbReference type="OrthoDB" id="10341078at2759"/>
<keyword evidence="3" id="KW-1185">Reference proteome</keyword>
<reference evidence="2" key="1">
    <citation type="submission" date="2022-01" db="EMBL/GenBank/DDBJ databases">
        <authorList>
            <person name="King R."/>
        </authorList>
    </citation>
    <scope>NUCLEOTIDE SEQUENCE</scope>
</reference>
<dbReference type="EMBL" id="OU898281">
    <property type="protein sequence ID" value="CAG9835897.1"/>
    <property type="molecule type" value="Genomic_DNA"/>
</dbReference>
<dbReference type="Proteomes" id="UP001153709">
    <property type="component" value="Chromosome 6"/>
</dbReference>
<gene>
    <name evidence="2" type="ORF">DIABBA_LOCUS9047</name>
</gene>
<feature type="chain" id="PRO_5040456793" evidence="1">
    <location>
        <begin position="21"/>
        <end position="165"/>
    </location>
</feature>
<feature type="signal peptide" evidence="1">
    <location>
        <begin position="1"/>
        <end position="20"/>
    </location>
</feature>
<sequence>MKLLHIFVVICICGIQFSEAKCCPEPKKQIIITDANVAAFVKCLKDLVETHNKPEHFHKQIVERVQTVSDKFKVTTETRSLLTDFKTLLRKIYFGLKSVIDLLLPPHKDLFDIAAEGIMKVIRLFVHNNEPLVDLLEKIVVALASVHRIAVLSALDILIGPLKST</sequence>
<evidence type="ECO:0000313" key="2">
    <source>
        <dbReference type="EMBL" id="CAG9835897.1"/>
    </source>
</evidence>
<evidence type="ECO:0000313" key="3">
    <source>
        <dbReference type="Proteomes" id="UP001153709"/>
    </source>
</evidence>
<protein>
    <submittedName>
        <fullName evidence="2">Uncharacterized protein</fullName>
    </submittedName>
</protein>
<organism evidence="2 3">
    <name type="scientific">Diabrotica balteata</name>
    <name type="common">Banded cucumber beetle</name>
    <dbReference type="NCBI Taxonomy" id="107213"/>
    <lineage>
        <taxon>Eukaryota</taxon>
        <taxon>Metazoa</taxon>
        <taxon>Ecdysozoa</taxon>
        <taxon>Arthropoda</taxon>
        <taxon>Hexapoda</taxon>
        <taxon>Insecta</taxon>
        <taxon>Pterygota</taxon>
        <taxon>Neoptera</taxon>
        <taxon>Endopterygota</taxon>
        <taxon>Coleoptera</taxon>
        <taxon>Polyphaga</taxon>
        <taxon>Cucujiformia</taxon>
        <taxon>Chrysomeloidea</taxon>
        <taxon>Chrysomelidae</taxon>
        <taxon>Galerucinae</taxon>
        <taxon>Diabroticina</taxon>
        <taxon>Diabroticites</taxon>
        <taxon>Diabrotica</taxon>
    </lineage>
</organism>
<evidence type="ECO:0000256" key="1">
    <source>
        <dbReference type="SAM" id="SignalP"/>
    </source>
</evidence>
<proteinExistence type="predicted"/>
<name>A0A9N9T590_DIABA</name>
<accession>A0A9N9T590</accession>
<keyword evidence="1" id="KW-0732">Signal</keyword>
<dbReference type="AlphaFoldDB" id="A0A9N9T590"/>